<protein>
    <submittedName>
        <fullName evidence="1">Uncharacterized protein</fullName>
    </submittedName>
</protein>
<gene>
    <name evidence="1" type="ORF">G5C51_08175</name>
</gene>
<comment type="caution">
    <text evidence="1">The sequence shown here is derived from an EMBL/GenBank/DDBJ whole genome shotgun (WGS) entry which is preliminary data.</text>
</comment>
<dbReference type="Proteomes" id="UP000481583">
    <property type="component" value="Unassembled WGS sequence"/>
</dbReference>
<reference evidence="1 2" key="1">
    <citation type="submission" date="2020-02" db="EMBL/GenBank/DDBJ databases">
        <title>Whole-genome analyses of novel actinobacteria.</title>
        <authorList>
            <person name="Sahin N."/>
        </authorList>
    </citation>
    <scope>NUCLEOTIDE SEQUENCE [LARGE SCALE GENOMIC DNA]</scope>
    <source>
        <strain evidence="1 2">A7024</strain>
    </source>
</reference>
<proteinExistence type="predicted"/>
<evidence type="ECO:0000313" key="2">
    <source>
        <dbReference type="Proteomes" id="UP000481583"/>
    </source>
</evidence>
<accession>A0A6G4TVP4</accession>
<sequence>MRTLGHPLKVGIHEGYTIALTCEVVKGWTWFWWHAWAPDGSYVGQANRGDMLADLIAEHAAQR</sequence>
<dbReference type="AlphaFoldDB" id="A0A6G4TVP4"/>
<keyword evidence="2" id="KW-1185">Reference proteome</keyword>
<name>A0A6G4TVP4_9ACTN</name>
<evidence type="ECO:0000313" key="1">
    <source>
        <dbReference type="EMBL" id="NGN63883.1"/>
    </source>
</evidence>
<dbReference type="EMBL" id="JAAKZV010000022">
    <property type="protein sequence ID" value="NGN63883.1"/>
    <property type="molecule type" value="Genomic_DNA"/>
</dbReference>
<organism evidence="1 2">
    <name type="scientific">Streptomyces coryli</name>
    <dbReference type="NCBI Taxonomy" id="1128680"/>
    <lineage>
        <taxon>Bacteria</taxon>
        <taxon>Bacillati</taxon>
        <taxon>Actinomycetota</taxon>
        <taxon>Actinomycetes</taxon>
        <taxon>Kitasatosporales</taxon>
        <taxon>Streptomycetaceae</taxon>
        <taxon>Streptomyces</taxon>
    </lineage>
</organism>
<dbReference type="RefSeq" id="WP_165234093.1">
    <property type="nucleotide sequence ID" value="NZ_JAAKZV010000022.1"/>
</dbReference>